<feature type="binding site" evidence="9">
    <location>
        <position position="103"/>
    </location>
    <ligand>
        <name>5-phospho-alpha-D-ribose 1-diphosphate</name>
        <dbReference type="ChEBI" id="CHEBI:58017"/>
        <note>ligand shared between dimeric partners</note>
    </ligand>
</feature>
<dbReference type="GO" id="GO:0000287">
    <property type="term" value="F:magnesium ion binding"/>
    <property type="evidence" value="ECO:0007669"/>
    <property type="project" value="UniProtKB-UniRule"/>
</dbReference>
<evidence type="ECO:0000313" key="14">
    <source>
        <dbReference type="Proteomes" id="UP000474718"/>
    </source>
</evidence>
<comment type="subunit">
    <text evidence="4 9">Homodimer.</text>
</comment>
<dbReference type="HAMAP" id="MF_01208">
    <property type="entry name" value="PyrE"/>
    <property type="match status" value="1"/>
</dbReference>
<dbReference type="InterPro" id="IPR023031">
    <property type="entry name" value="OPRT"/>
</dbReference>
<feature type="binding site" description="in other chain" evidence="9">
    <location>
        <begin position="126"/>
        <end position="134"/>
    </location>
    <ligand>
        <name>5-phospho-alpha-D-ribose 1-diphosphate</name>
        <dbReference type="ChEBI" id="CHEBI:58017"/>
        <note>ligand shared between dimeric partners</note>
    </ligand>
</feature>
<evidence type="ECO:0000313" key="11">
    <source>
        <dbReference type="EMBL" id="MZL68534.1"/>
    </source>
</evidence>
<feature type="domain" description="Phosphoribosyltransferase" evidence="10">
    <location>
        <begin position="38"/>
        <end position="162"/>
    </location>
</feature>
<dbReference type="EMBL" id="FQVY01000001">
    <property type="protein sequence ID" value="SHF64484.1"/>
    <property type="molecule type" value="Genomic_DNA"/>
</dbReference>
<dbReference type="GO" id="GO:0046132">
    <property type="term" value="P:pyrimidine ribonucleoside biosynthetic process"/>
    <property type="evidence" value="ECO:0007669"/>
    <property type="project" value="TreeGrafter"/>
</dbReference>
<proteinExistence type="inferred from homology"/>
<evidence type="ECO:0000256" key="1">
    <source>
        <dbReference type="ARBA" id="ARBA00003769"/>
    </source>
</evidence>
<dbReference type="EMBL" id="WWVX01000001">
    <property type="protein sequence ID" value="MZL68534.1"/>
    <property type="molecule type" value="Genomic_DNA"/>
</dbReference>
<evidence type="ECO:0000256" key="8">
    <source>
        <dbReference type="ARBA" id="ARBA00022975"/>
    </source>
</evidence>
<dbReference type="SUPFAM" id="SSF53271">
    <property type="entry name" value="PRTase-like"/>
    <property type="match status" value="1"/>
</dbReference>
<reference evidence="12" key="1">
    <citation type="submission" date="2016-11" db="EMBL/GenBank/DDBJ databases">
        <authorList>
            <person name="Varghese N."/>
            <person name="Submissions S."/>
        </authorList>
    </citation>
    <scope>NUCLEOTIDE SEQUENCE</scope>
    <source>
        <strain evidence="12">DSM 4029</strain>
    </source>
</reference>
<comment type="function">
    <text evidence="1 9">Catalyzes the transfer of a ribosyl phosphate group from 5-phosphoribose 1-diphosphate to orotate, leading to the formation of orotidine monophosphate (OMP).</text>
</comment>
<feature type="binding site" evidence="9">
    <location>
        <position position="130"/>
    </location>
    <ligand>
        <name>orotate</name>
        <dbReference type="ChEBI" id="CHEBI:30839"/>
    </ligand>
</feature>
<keyword evidence="7 9" id="KW-0808">Transferase</keyword>
<evidence type="ECO:0000256" key="5">
    <source>
        <dbReference type="ARBA" id="ARBA00011971"/>
    </source>
</evidence>
<comment type="caution">
    <text evidence="9">Lacks conserved residue(s) required for the propagation of feature annotation.</text>
</comment>
<gene>
    <name evidence="9 11" type="primary">pyrE</name>
    <name evidence="11" type="ORF">GT747_01920</name>
    <name evidence="12" type="ORF">SAMN05444424_0178</name>
</gene>
<dbReference type="InterPro" id="IPR029057">
    <property type="entry name" value="PRTase-like"/>
</dbReference>
<evidence type="ECO:0000256" key="4">
    <source>
        <dbReference type="ARBA" id="ARBA00011738"/>
    </source>
</evidence>
<dbReference type="PANTHER" id="PTHR46683:SF1">
    <property type="entry name" value="OROTATE PHOSPHORIBOSYLTRANSFERASE 1-RELATED"/>
    <property type="match status" value="1"/>
</dbReference>
<dbReference type="Proteomes" id="UP000184089">
    <property type="component" value="Unassembled WGS sequence"/>
</dbReference>
<evidence type="ECO:0000256" key="2">
    <source>
        <dbReference type="ARBA" id="ARBA00004889"/>
    </source>
</evidence>
<dbReference type="Proteomes" id="UP000474718">
    <property type="component" value="Unassembled WGS sequence"/>
</dbReference>
<accession>A0AAQ1RUQ3</accession>
<keyword evidence="6 9" id="KW-0328">Glycosyltransferase</keyword>
<feature type="binding site" description="in other chain" evidence="9">
    <location>
        <position position="25"/>
    </location>
    <ligand>
        <name>5-phospho-alpha-D-ribose 1-diphosphate</name>
        <dbReference type="ChEBI" id="CHEBI:58017"/>
        <note>ligand shared between dimeric partners</note>
    </ligand>
</feature>
<reference evidence="11 14" key="3">
    <citation type="journal article" date="2019" name="Nat. Med.">
        <title>A library of human gut bacterial isolates paired with longitudinal multiomics data enables mechanistic microbiome research.</title>
        <authorList>
            <person name="Poyet M."/>
            <person name="Groussin M."/>
            <person name="Gibbons S.M."/>
            <person name="Avila-Pacheco J."/>
            <person name="Jiang X."/>
            <person name="Kearney S.M."/>
            <person name="Perrotta A.R."/>
            <person name="Berdy B."/>
            <person name="Zhao S."/>
            <person name="Lieberman T.D."/>
            <person name="Swanson P.K."/>
            <person name="Smith M."/>
            <person name="Roesemann S."/>
            <person name="Alexander J.E."/>
            <person name="Rich S.A."/>
            <person name="Livny J."/>
            <person name="Vlamakis H."/>
            <person name="Clish C."/>
            <person name="Bullock K."/>
            <person name="Deik A."/>
            <person name="Scott J."/>
            <person name="Pierce K.A."/>
            <person name="Xavier R.J."/>
            <person name="Alm E.J."/>
        </authorList>
    </citation>
    <scope>NUCLEOTIDE SEQUENCE [LARGE SCALE GENOMIC DNA]</scope>
    <source>
        <strain evidence="11 14">BIOML-A2</strain>
    </source>
</reference>
<dbReference type="PANTHER" id="PTHR46683">
    <property type="entry name" value="OROTATE PHOSPHORIBOSYLTRANSFERASE 1-RELATED"/>
    <property type="match status" value="1"/>
</dbReference>
<comment type="pathway">
    <text evidence="2 9">Pyrimidine metabolism; UMP biosynthesis via de novo pathway; UMP from orotate: step 1/2.</text>
</comment>
<evidence type="ECO:0000256" key="3">
    <source>
        <dbReference type="ARBA" id="ARBA00006340"/>
    </source>
</evidence>
<feature type="binding site" evidence="9">
    <location>
        <position position="105"/>
    </location>
    <ligand>
        <name>5-phospho-alpha-D-ribose 1-diphosphate</name>
        <dbReference type="ChEBI" id="CHEBI:58017"/>
        <note>ligand shared between dimeric partners</note>
    </ligand>
</feature>
<dbReference type="Gene3D" id="3.40.50.2020">
    <property type="match status" value="1"/>
</dbReference>
<evidence type="ECO:0000256" key="9">
    <source>
        <dbReference type="HAMAP-Rule" id="MF_01208"/>
    </source>
</evidence>
<evidence type="ECO:0000313" key="12">
    <source>
        <dbReference type="EMBL" id="SHF64484.1"/>
    </source>
</evidence>
<sequence length="222" mass="24685">MTYKEEFIEFMVRSGVLTFGDFTTKSGRKTPYFINTGNYKTGYQASKLGQFYAACLHDNLGDQVDALFGPAYKGIPLAVSCSIALYEQYGQDVNYCFNRKEAKDHGEGGTMVGYKLQDGDRVAIIEDVITAGTAIRECLPVLQGAAKVDIRALVISVDRMEKGTGDKSAIQEVKEQYGIDAYPIVTVREIISYLHGREIDGKVYIGDEMKARMEAYLEEYGI</sequence>
<dbReference type="EC" id="2.4.2.10" evidence="5 9"/>
<evidence type="ECO:0000256" key="7">
    <source>
        <dbReference type="ARBA" id="ARBA00022679"/>
    </source>
</evidence>
<dbReference type="RefSeq" id="WP_044991961.1">
    <property type="nucleotide sequence ID" value="NZ_WWVY01000002.1"/>
</dbReference>
<feature type="binding site" evidence="9">
    <location>
        <position position="99"/>
    </location>
    <ligand>
        <name>5-phospho-alpha-D-ribose 1-diphosphate</name>
        <dbReference type="ChEBI" id="CHEBI:58017"/>
        <note>ligand shared between dimeric partners</note>
    </ligand>
</feature>
<protein>
    <recommendedName>
        <fullName evidence="5 9">Orotate phosphoribosyltransferase</fullName>
        <shortName evidence="9">OPRT</shortName>
        <shortName evidence="9">OPRTase</shortName>
        <ecNumber evidence="5 9">2.4.2.10</ecNumber>
    </recommendedName>
</protein>
<comment type="caution">
    <text evidence="12">The sequence shown here is derived from an EMBL/GenBank/DDBJ whole genome shotgun (WGS) entry which is preliminary data.</text>
</comment>
<comment type="similarity">
    <text evidence="3 9">Belongs to the purine/pyrimidine phosphoribosyltransferase family. PyrE subfamily.</text>
</comment>
<dbReference type="Pfam" id="PF00156">
    <property type="entry name" value="Pribosyltran"/>
    <property type="match status" value="1"/>
</dbReference>
<keyword evidence="9" id="KW-0460">Magnesium</keyword>
<dbReference type="GO" id="GO:0006207">
    <property type="term" value="P:'de novo' pyrimidine nucleobase biosynthetic process"/>
    <property type="evidence" value="ECO:0007669"/>
    <property type="project" value="TreeGrafter"/>
</dbReference>
<feature type="binding site" description="in other chain" evidence="9">
    <location>
        <begin position="72"/>
        <end position="73"/>
    </location>
    <ligand>
        <name>5-phospho-alpha-D-ribose 1-diphosphate</name>
        <dbReference type="ChEBI" id="CHEBI:58017"/>
        <note>ligand shared between dimeric partners</note>
    </ligand>
</feature>
<dbReference type="AlphaFoldDB" id="A0AAQ1RUQ3"/>
<evidence type="ECO:0000256" key="6">
    <source>
        <dbReference type="ARBA" id="ARBA00022676"/>
    </source>
</evidence>
<reference evidence="13" key="2">
    <citation type="submission" date="2016-11" db="EMBL/GenBank/DDBJ databases">
        <authorList>
            <person name="Jaros S."/>
            <person name="Januszkiewicz K."/>
            <person name="Wedrychowicz H."/>
        </authorList>
    </citation>
    <scope>NUCLEOTIDE SEQUENCE [LARGE SCALE GENOMIC DNA]</scope>
    <source>
        <strain evidence="13">DSM 4029</strain>
    </source>
</reference>
<feature type="binding site" evidence="9">
    <location>
        <position position="159"/>
    </location>
    <ligand>
        <name>orotate</name>
        <dbReference type="ChEBI" id="CHEBI:30839"/>
    </ligand>
</feature>
<dbReference type="GO" id="GO:0044205">
    <property type="term" value="P:'de novo' UMP biosynthetic process"/>
    <property type="evidence" value="ECO:0007669"/>
    <property type="project" value="UniProtKB-UniRule"/>
</dbReference>
<dbReference type="GO" id="GO:0004588">
    <property type="term" value="F:orotate phosphoribosyltransferase activity"/>
    <property type="evidence" value="ECO:0007669"/>
    <property type="project" value="UniProtKB-UniRule"/>
</dbReference>
<comment type="cofactor">
    <cofactor evidence="9">
        <name>Mg(2+)</name>
        <dbReference type="ChEBI" id="CHEBI:18420"/>
    </cofactor>
</comment>
<dbReference type="GO" id="GO:0005737">
    <property type="term" value="C:cytoplasm"/>
    <property type="evidence" value="ECO:0007669"/>
    <property type="project" value="TreeGrafter"/>
</dbReference>
<comment type="catalytic activity">
    <reaction evidence="9">
        <text>orotidine 5'-phosphate + diphosphate = orotate + 5-phospho-alpha-D-ribose 1-diphosphate</text>
        <dbReference type="Rhea" id="RHEA:10380"/>
        <dbReference type="ChEBI" id="CHEBI:30839"/>
        <dbReference type="ChEBI" id="CHEBI:33019"/>
        <dbReference type="ChEBI" id="CHEBI:57538"/>
        <dbReference type="ChEBI" id="CHEBI:58017"/>
        <dbReference type="EC" id="2.4.2.10"/>
    </reaction>
</comment>
<organism evidence="12 13">
    <name type="scientific">Bittarella massiliensis</name>
    <name type="common">ex Durand et al. 2017</name>
    <dbReference type="NCBI Taxonomy" id="1720313"/>
    <lineage>
        <taxon>Bacteria</taxon>
        <taxon>Bacillati</taxon>
        <taxon>Bacillota</taxon>
        <taxon>Clostridia</taxon>
        <taxon>Eubacteriales</taxon>
        <taxon>Oscillospiraceae</taxon>
        <taxon>Bittarella (ex Durand et al. 2017)</taxon>
    </lineage>
</organism>
<feature type="binding site" description="in other chain" evidence="9">
    <location>
        <position position="100"/>
    </location>
    <ligand>
        <name>5-phospho-alpha-D-ribose 1-diphosphate</name>
        <dbReference type="ChEBI" id="CHEBI:58017"/>
        <note>ligand shared between dimeric partners</note>
    </ligand>
</feature>
<dbReference type="NCBIfam" id="TIGR00336">
    <property type="entry name" value="pyrE"/>
    <property type="match status" value="1"/>
</dbReference>
<keyword evidence="8 9" id="KW-0665">Pyrimidine biosynthesis</keyword>
<dbReference type="InterPro" id="IPR000836">
    <property type="entry name" value="PRTase_dom"/>
</dbReference>
<dbReference type="CDD" id="cd06223">
    <property type="entry name" value="PRTases_typeI"/>
    <property type="match status" value="1"/>
</dbReference>
<dbReference type="InterPro" id="IPR004467">
    <property type="entry name" value="Or_phspho_trans_dom"/>
</dbReference>
<evidence type="ECO:0000313" key="13">
    <source>
        <dbReference type="Proteomes" id="UP000184089"/>
    </source>
</evidence>
<name>A0AAQ1RUQ3_9FIRM</name>
<keyword evidence="14" id="KW-1185">Reference proteome</keyword>
<evidence type="ECO:0000259" key="10">
    <source>
        <dbReference type="Pfam" id="PF00156"/>
    </source>
</evidence>